<evidence type="ECO:0000313" key="1">
    <source>
        <dbReference type="EMBL" id="AMO54923.1"/>
    </source>
</evidence>
<dbReference type="Proteomes" id="UP000071065">
    <property type="component" value="Chromosome"/>
</dbReference>
<reference evidence="1 2" key="1">
    <citation type="journal article" date="2016" name="Front. Microbiol.">
        <title>Genomic Insight into the Host-Endosymbiont Relationship of Endozoicomonas montiporae CL-33(T) with its Coral Host.</title>
        <authorList>
            <person name="Ding J.-Y."/>
            <person name="Shiu J.-H."/>
            <person name="Chen W.-M."/>
            <person name="Chiang Y.-R."/>
            <person name="Tang S.-L."/>
        </authorList>
    </citation>
    <scope>NUCLEOTIDE SEQUENCE [LARGE SCALE GENOMIC DNA]</scope>
    <source>
        <strain evidence="1 2">CL-33</strain>
    </source>
</reference>
<evidence type="ECO:0000313" key="2">
    <source>
        <dbReference type="Proteomes" id="UP000071065"/>
    </source>
</evidence>
<gene>
    <name evidence="1" type="ORF">EZMO1_0686</name>
</gene>
<dbReference type="KEGG" id="emp:EZMO1_0686"/>
<dbReference type="RefSeq" id="WP_145912453.1">
    <property type="nucleotide sequence ID" value="NZ_CP013251.1"/>
</dbReference>
<dbReference type="PATRIC" id="fig|570277.3.peg.736"/>
<protein>
    <submittedName>
        <fullName evidence="1">Uncharacterized protein</fullName>
    </submittedName>
</protein>
<accession>A0A142B847</accession>
<organism evidence="1 2">
    <name type="scientific">Endozoicomonas montiporae CL-33</name>
    <dbReference type="NCBI Taxonomy" id="570277"/>
    <lineage>
        <taxon>Bacteria</taxon>
        <taxon>Pseudomonadati</taxon>
        <taxon>Pseudomonadota</taxon>
        <taxon>Gammaproteobacteria</taxon>
        <taxon>Oceanospirillales</taxon>
        <taxon>Endozoicomonadaceae</taxon>
        <taxon>Endozoicomonas</taxon>
    </lineage>
</organism>
<name>A0A142B847_9GAMM</name>
<proteinExistence type="predicted"/>
<sequence length="273" mass="28951">MDGAGNGFSKLQTVGITTGFSLASGLLANNGARDTLGSSVSSFGKTLCSIPGSLVNTAMSGINGVRNQTFNVASYLVPSLKPLAERQVALPGFLRPVLGGASGTASMGTLVLAGMTPMYYVAKTGVTTCQRYLQSRAQNHRVDHALNGAHRDSVAALDHAELALQADRRRYKTLAQRSVLPTWTQLLMAAVPGILLAPELGAAALVVGAVAGASQVASNLWERSANKGMVQETQKNINHVTTKRDLLNARRDLYLMGKRMDRLEALHPELRGQ</sequence>
<dbReference type="EMBL" id="CP013251">
    <property type="protein sequence ID" value="AMO54923.1"/>
    <property type="molecule type" value="Genomic_DNA"/>
</dbReference>
<dbReference type="STRING" id="570277.EZMO1_0686"/>
<dbReference type="AlphaFoldDB" id="A0A142B847"/>